<evidence type="ECO:0000256" key="2">
    <source>
        <dbReference type="ARBA" id="ARBA00022670"/>
    </source>
</evidence>
<dbReference type="STRING" id="9598.ENSPTRP00000007279"/>
<comment type="similarity">
    <text evidence="1 7">Belongs to the peptidase C14A family.</text>
</comment>
<gene>
    <name evidence="12" type="ORF">CK820_G0031102</name>
</gene>
<feature type="active site" evidence="6">
    <location>
        <position position="281"/>
    </location>
</feature>
<dbReference type="InterPro" id="IPR033139">
    <property type="entry name" value="Caspase_cys_AS"/>
</dbReference>
<name>A0A2J8LBS8_PANTR</name>
<dbReference type="Pfam" id="PF00656">
    <property type="entry name" value="Peptidase_C14"/>
    <property type="match status" value="1"/>
</dbReference>
<evidence type="ECO:0000313" key="12">
    <source>
        <dbReference type="EMBL" id="PNI44725.1"/>
    </source>
</evidence>
<evidence type="ECO:0000256" key="6">
    <source>
        <dbReference type="PIRSR" id="PIRSR038001-1"/>
    </source>
</evidence>
<dbReference type="GO" id="GO:0006915">
    <property type="term" value="P:apoptotic process"/>
    <property type="evidence" value="ECO:0007669"/>
    <property type="project" value="UniProtKB-ARBA"/>
</dbReference>
<dbReference type="PIRSF" id="PIRSF038001">
    <property type="entry name" value="Caspase_ICE"/>
    <property type="match status" value="1"/>
</dbReference>
<dbReference type="PANTHER" id="PTHR47901:SF3">
    <property type="entry name" value="CASPASE-1"/>
    <property type="match status" value="1"/>
</dbReference>
<evidence type="ECO:0000256" key="5">
    <source>
        <dbReference type="ARBA" id="ARBA00023145"/>
    </source>
</evidence>
<dbReference type="GO" id="GO:0042981">
    <property type="term" value="P:regulation of apoptotic process"/>
    <property type="evidence" value="ECO:0007669"/>
    <property type="project" value="InterPro"/>
</dbReference>
<dbReference type="PANTHER" id="PTHR47901">
    <property type="entry name" value="CASPASE RECRUITMENT DOMAIN-CONTAINING PROTEIN 18"/>
    <property type="match status" value="1"/>
</dbReference>
<dbReference type="SMART" id="SM00115">
    <property type="entry name" value="CASc"/>
    <property type="match status" value="1"/>
</dbReference>
<dbReference type="PROSITE" id="PS01121">
    <property type="entry name" value="CASPASE_HIS"/>
    <property type="match status" value="1"/>
</dbReference>
<dbReference type="SUPFAM" id="SSF52129">
    <property type="entry name" value="Caspase-like"/>
    <property type="match status" value="1"/>
</dbReference>
<dbReference type="SMART" id="SM00114">
    <property type="entry name" value="CARD"/>
    <property type="match status" value="1"/>
</dbReference>
<dbReference type="GO" id="GO:0004197">
    <property type="term" value="F:cysteine-type endopeptidase activity"/>
    <property type="evidence" value="ECO:0007669"/>
    <property type="project" value="InterPro"/>
</dbReference>
<evidence type="ECO:0000313" key="13">
    <source>
        <dbReference type="Proteomes" id="UP000236370"/>
    </source>
</evidence>
<keyword evidence="2" id="KW-0645">Protease</keyword>
<feature type="domain" description="CARD" evidence="10">
    <location>
        <begin position="79"/>
        <end position="152"/>
    </location>
</feature>
<evidence type="ECO:0000259" key="8">
    <source>
        <dbReference type="PROSITE" id="PS50207"/>
    </source>
</evidence>
<dbReference type="FunFam" id="3.40.50.1460:FF:000007">
    <property type="entry name" value="Caspase-1"/>
    <property type="match status" value="1"/>
</dbReference>
<dbReference type="PROSITE" id="PS50208">
    <property type="entry name" value="CASPASE_P20"/>
    <property type="match status" value="1"/>
</dbReference>
<sequence length="448" mass="51120">MAAVPRVEGVFIFLIEDSGKKKRRKNFEAMFKGILQSGLDNLVINHMLKNNVAGQTSIQTLVPNTDQKSTSVKKDNHKKKNTVKMLEYLGKDVLHGVFNYLAKHDVLTLKEEEKKKYYDAKIEDKALILVDSLRKNRVAHQMFTQTLLNMDQKITSVKPLLQIEAGPPESAESTNILKLCPREEFLRLCKKNHDEIYPIKKREDRRRLALIICNTKFDHLPARNGAHFDILGMKRLLQGLGYTVIDEKNLTARDMESALRAFAARPEHKSSDSTFLVLMSHGILEGICGTAHKKKKPDVLLYDTIFQIFNNRNCLSLKDKPKVIIVQACRGEKLGELWVRDSPASLAVISSQSSENLEADSVCKIHEEKDFIAFCSSTPHNVSWRDCTRGSIFITELITCFQKYSCCCHLMEIFRKVQKSFEVPQAKAQMPTIERATLTRDFYLFPGN</sequence>
<dbReference type="GO" id="GO:0006508">
    <property type="term" value="P:proteolysis"/>
    <property type="evidence" value="ECO:0007669"/>
    <property type="project" value="UniProtKB-KW"/>
</dbReference>
<dbReference type="PROSITE" id="PS01122">
    <property type="entry name" value="CASPASE_CYS"/>
    <property type="match status" value="1"/>
</dbReference>
<keyword evidence="4" id="KW-0788">Thiol protease</keyword>
<evidence type="ECO:0000256" key="1">
    <source>
        <dbReference type="ARBA" id="ARBA00010134"/>
    </source>
</evidence>
<dbReference type="PROSITE" id="PS50209">
    <property type="entry name" value="CARD"/>
    <property type="match status" value="1"/>
</dbReference>
<proteinExistence type="inferred from homology"/>
<dbReference type="InterPro" id="IPR029030">
    <property type="entry name" value="Caspase-like_dom_sf"/>
</dbReference>
<dbReference type="AlphaFoldDB" id="A0A2J8LBS8"/>
<dbReference type="EMBL" id="NBAG03000298">
    <property type="protein sequence ID" value="PNI44721.1"/>
    <property type="molecule type" value="Genomic_DNA"/>
</dbReference>
<dbReference type="InterPro" id="IPR011600">
    <property type="entry name" value="Pept_C14_caspase"/>
</dbReference>
<dbReference type="GO" id="GO:0051604">
    <property type="term" value="P:protein maturation"/>
    <property type="evidence" value="ECO:0007669"/>
    <property type="project" value="UniProtKB-ARBA"/>
</dbReference>
<feature type="domain" description="Caspase family p10" evidence="8">
    <location>
        <begin position="361"/>
        <end position="446"/>
    </location>
</feature>
<dbReference type="InterPro" id="IPR015917">
    <property type="entry name" value="Pept_C14A"/>
</dbReference>
<protein>
    <submittedName>
        <fullName evidence="11">CASP5 isoform 3</fullName>
    </submittedName>
    <submittedName>
        <fullName evidence="12">CASP5 isoform 7</fullName>
    </submittedName>
</protein>
<comment type="caution">
    <text evidence="12">The sequence shown here is derived from an EMBL/GenBank/DDBJ whole genome shotgun (WGS) entry which is preliminary data.</text>
</comment>
<evidence type="ECO:0000256" key="4">
    <source>
        <dbReference type="ARBA" id="ARBA00022807"/>
    </source>
</evidence>
<dbReference type="PROSITE" id="PS50207">
    <property type="entry name" value="CASPASE_P10"/>
    <property type="match status" value="1"/>
</dbReference>
<feature type="domain" description="Caspase family p20" evidence="9">
    <location>
        <begin position="205"/>
        <end position="333"/>
    </location>
</feature>
<evidence type="ECO:0000259" key="10">
    <source>
        <dbReference type="PROSITE" id="PS50209"/>
    </source>
</evidence>
<dbReference type="InterPro" id="IPR001309">
    <property type="entry name" value="Pept_C14_p20"/>
</dbReference>
<reference evidence="12 13" key="1">
    <citation type="submission" date="2017-12" db="EMBL/GenBank/DDBJ databases">
        <title>High-resolution comparative analysis of great ape genomes.</title>
        <authorList>
            <person name="Pollen A."/>
            <person name="Hastie A."/>
            <person name="Hormozdiari F."/>
            <person name="Dougherty M."/>
            <person name="Liu R."/>
            <person name="Chaisson M."/>
            <person name="Hoppe E."/>
            <person name="Hill C."/>
            <person name="Pang A."/>
            <person name="Hillier L."/>
            <person name="Baker C."/>
            <person name="Armstrong J."/>
            <person name="Shendure J."/>
            <person name="Paten B."/>
            <person name="Wilson R."/>
            <person name="Chao H."/>
            <person name="Schneider V."/>
            <person name="Ventura M."/>
            <person name="Kronenberg Z."/>
            <person name="Murali S."/>
            <person name="Gordon D."/>
            <person name="Cantsilieris S."/>
            <person name="Munson K."/>
            <person name="Nelson B."/>
            <person name="Raja A."/>
            <person name="Underwood J."/>
            <person name="Diekhans M."/>
            <person name="Fiddes I."/>
            <person name="Haussler D."/>
            <person name="Eichler E."/>
        </authorList>
    </citation>
    <scope>NUCLEOTIDE SEQUENCE [LARGE SCALE GENOMIC DNA]</scope>
    <source>
        <strain evidence="12">Yerkes chimp pedigree #C0471</strain>
        <tissue evidence="12">Blood</tissue>
    </source>
</reference>
<dbReference type="Proteomes" id="UP000236370">
    <property type="component" value="Unassembled WGS sequence"/>
</dbReference>
<accession>A0A2J8LBS8</accession>
<evidence type="ECO:0000313" key="11">
    <source>
        <dbReference type="EMBL" id="PNI44721.1"/>
    </source>
</evidence>
<dbReference type="PRINTS" id="PR00376">
    <property type="entry name" value="IL1BCENZYME"/>
</dbReference>
<keyword evidence="3" id="KW-0378">Hydrolase</keyword>
<keyword evidence="5" id="KW-0865">Zymogen</keyword>
<dbReference type="Gene3D" id="3.40.50.1460">
    <property type="match status" value="1"/>
</dbReference>
<dbReference type="InterPro" id="IPR011029">
    <property type="entry name" value="DEATH-like_dom_sf"/>
</dbReference>
<dbReference type="InterPro" id="IPR002398">
    <property type="entry name" value="Pept_C14"/>
</dbReference>
<evidence type="ECO:0000259" key="9">
    <source>
        <dbReference type="PROSITE" id="PS50208"/>
    </source>
</evidence>
<dbReference type="Pfam" id="PF00619">
    <property type="entry name" value="CARD"/>
    <property type="match status" value="1"/>
</dbReference>
<evidence type="ECO:0000256" key="7">
    <source>
        <dbReference type="RuleBase" id="RU003971"/>
    </source>
</evidence>
<dbReference type="SUPFAM" id="SSF47986">
    <property type="entry name" value="DEATH domain"/>
    <property type="match status" value="1"/>
</dbReference>
<feature type="active site" evidence="6">
    <location>
        <position position="329"/>
    </location>
</feature>
<organism evidence="12 13">
    <name type="scientific">Pan troglodytes</name>
    <name type="common">Chimpanzee</name>
    <dbReference type="NCBI Taxonomy" id="9598"/>
    <lineage>
        <taxon>Eukaryota</taxon>
        <taxon>Metazoa</taxon>
        <taxon>Chordata</taxon>
        <taxon>Craniata</taxon>
        <taxon>Vertebrata</taxon>
        <taxon>Euteleostomi</taxon>
        <taxon>Mammalia</taxon>
        <taxon>Eutheria</taxon>
        <taxon>Euarchontoglires</taxon>
        <taxon>Primates</taxon>
        <taxon>Haplorrhini</taxon>
        <taxon>Catarrhini</taxon>
        <taxon>Hominidae</taxon>
        <taxon>Pan</taxon>
    </lineage>
</organism>
<dbReference type="EMBL" id="NBAG03000298">
    <property type="protein sequence ID" value="PNI44725.1"/>
    <property type="molecule type" value="Genomic_DNA"/>
</dbReference>
<dbReference type="InterPro" id="IPR001315">
    <property type="entry name" value="CARD"/>
</dbReference>
<evidence type="ECO:0000256" key="3">
    <source>
        <dbReference type="ARBA" id="ARBA00022801"/>
    </source>
</evidence>
<dbReference type="CDD" id="cd00032">
    <property type="entry name" value="CASc"/>
    <property type="match status" value="1"/>
</dbReference>
<dbReference type="InterPro" id="IPR016129">
    <property type="entry name" value="Caspase_his_AS"/>
</dbReference>
<dbReference type="InterPro" id="IPR002138">
    <property type="entry name" value="Pept_C14_p10"/>
</dbReference>